<dbReference type="GO" id="GO:0000977">
    <property type="term" value="F:RNA polymerase II transcription regulatory region sequence-specific DNA binding"/>
    <property type="evidence" value="ECO:0007669"/>
    <property type="project" value="InterPro"/>
</dbReference>
<keyword evidence="4" id="KW-0238">DNA-binding</keyword>
<evidence type="ECO:0000256" key="4">
    <source>
        <dbReference type="ARBA" id="ARBA00023125"/>
    </source>
</evidence>
<reference evidence="9 10" key="1">
    <citation type="journal article" date="2016" name="G3 (Bethesda)">
        <title>First Draft Assembly and Annotation of the Genome of a California Endemic Oak Quercus lobata Nee (Fagaceae).</title>
        <authorList>
            <person name="Sork V.L."/>
            <person name="Fitz-Gibbon S.T."/>
            <person name="Puiu D."/>
            <person name="Crepeau M."/>
            <person name="Gugger P.F."/>
            <person name="Sherman R."/>
            <person name="Stevens K."/>
            <person name="Langley C.H."/>
            <person name="Pellegrini M."/>
            <person name="Salzberg S.L."/>
        </authorList>
    </citation>
    <scope>NUCLEOTIDE SEQUENCE [LARGE SCALE GENOMIC DNA]</scope>
    <source>
        <strain evidence="9 10">cv. SW786</strain>
    </source>
</reference>
<protein>
    <recommendedName>
        <fullName evidence="8">MADS-box domain-containing protein</fullName>
    </recommendedName>
</protein>
<keyword evidence="2" id="KW-0221">Differentiation</keyword>
<proteinExistence type="predicted"/>
<dbReference type="SUPFAM" id="SSF55455">
    <property type="entry name" value="SRF-like"/>
    <property type="match status" value="1"/>
</dbReference>
<feature type="compositionally biased region" description="Low complexity" evidence="7">
    <location>
        <begin position="376"/>
        <end position="389"/>
    </location>
</feature>
<feature type="domain" description="MADS-box" evidence="8">
    <location>
        <begin position="192"/>
        <end position="252"/>
    </location>
</feature>
<feature type="region of interest" description="Disordered" evidence="7">
    <location>
        <begin position="365"/>
        <end position="389"/>
    </location>
</feature>
<evidence type="ECO:0000256" key="7">
    <source>
        <dbReference type="SAM" id="MobiDB-lite"/>
    </source>
</evidence>
<evidence type="ECO:0000313" key="10">
    <source>
        <dbReference type="Proteomes" id="UP000594261"/>
    </source>
</evidence>
<accession>A0A7N2MVS8</accession>
<dbReference type="InterPro" id="IPR050142">
    <property type="entry name" value="MADS-box/MEF2_TF"/>
</dbReference>
<dbReference type="Proteomes" id="UP000594261">
    <property type="component" value="Chromosome 11"/>
</dbReference>
<dbReference type="CDD" id="cd00265">
    <property type="entry name" value="MADS_MEF2_like"/>
    <property type="match status" value="1"/>
</dbReference>
<keyword evidence="5" id="KW-0804">Transcription</keyword>
<dbReference type="InParanoid" id="A0A7N2MVS8"/>
<feature type="compositionally biased region" description="Polar residues" evidence="7">
    <location>
        <begin position="365"/>
        <end position="375"/>
    </location>
</feature>
<sequence length="399" mass="45101">MLSKEIEEKTHELRKIRGEVLPGMDIEELQKLEKELEVGLSHGERFLEEITALQQKISALELKFIWFQCITVSYFSDDPLHNDIMMENLFSTQTHVLEQGQSSESITNICSSSYPQDNDSSNISQVGISKQIKLWLVGVDGSAVGNKRHQNPNWDCLPLELPLMGLSCSGDDGNLQREEESKGSDKLLSGKMTRRRIQIKKIDNTTARLVAFSKRRKGLFKKAFELSTLCDAEIGLMVFSATGKLFEYASSSVQQVIERHDLHPENLGKMDQLFLELPLENGTSYAMLSKEIEEKTHELRKIRGEELPGMDIEELQKLEKVLEGERFLEEITALQQKGAQLMEENQRLKQMENLFSTQTHVLEQGQSSEATTNICSSSDPQDNDSSNISLKLGLDCSIS</sequence>
<name>A0A7N2MVS8_QUELO</name>
<dbReference type="FunFam" id="3.40.1810.10:FF:000007">
    <property type="entry name" value="Transcription factor, MADS-box"/>
    <property type="match status" value="1"/>
</dbReference>
<dbReference type="InterPro" id="IPR036879">
    <property type="entry name" value="TF_MADSbox_sf"/>
</dbReference>
<dbReference type="SMART" id="SM00432">
    <property type="entry name" value="MADS"/>
    <property type="match status" value="1"/>
</dbReference>
<keyword evidence="10" id="KW-1185">Reference proteome</keyword>
<evidence type="ECO:0000256" key="3">
    <source>
        <dbReference type="ARBA" id="ARBA00023015"/>
    </source>
</evidence>
<dbReference type="GO" id="GO:0046983">
    <property type="term" value="F:protein dimerization activity"/>
    <property type="evidence" value="ECO:0007669"/>
    <property type="project" value="InterPro"/>
</dbReference>
<evidence type="ECO:0000256" key="1">
    <source>
        <dbReference type="ARBA" id="ARBA00004123"/>
    </source>
</evidence>
<keyword evidence="3" id="KW-0805">Transcription regulation</keyword>
<dbReference type="Gene3D" id="3.40.1810.10">
    <property type="entry name" value="Transcription factor, MADS-box"/>
    <property type="match status" value="1"/>
</dbReference>
<dbReference type="Gramene" id="QL11p024746:mrna">
    <property type="protein sequence ID" value="QL11p024746:mrna"/>
    <property type="gene ID" value="QL11p024746"/>
</dbReference>
<dbReference type="GO" id="GO:0005634">
    <property type="term" value="C:nucleus"/>
    <property type="evidence" value="ECO:0007669"/>
    <property type="project" value="UniProtKB-SubCell"/>
</dbReference>
<dbReference type="PROSITE" id="PS50066">
    <property type="entry name" value="MADS_BOX_2"/>
    <property type="match status" value="1"/>
</dbReference>
<dbReference type="PANTHER" id="PTHR48019">
    <property type="entry name" value="SERUM RESPONSE FACTOR HOMOLOG"/>
    <property type="match status" value="1"/>
</dbReference>
<dbReference type="GO" id="GO:0045944">
    <property type="term" value="P:positive regulation of transcription by RNA polymerase II"/>
    <property type="evidence" value="ECO:0007669"/>
    <property type="project" value="InterPro"/>
</dbReference>
<dbReference type="InterPro" id="IPR002100">
    <property type="entry name" value="TF_MADSbox"/>
</dbReference>
<evidence type="ECO:0000313" key="9">
    <source>
        <dbReference type="EnsemblPlants" id="QL11p024746:mrna"/>
    </source>
</evidence>
<evidence type="ECO:0000256" key="5">
    <source>
        <dbReference type="ARBA" id="ARBA00023163"/>
    </source>
</evidence>
<dbReference type="GO" id="GO:0030154">
    <property type="term" value="P:cell differentiation"/>
    <property type="evidence" value="ECO:0007669"/>
    <property type="project" value="UniProtKB-KW"/>
</dbReference>
<evidence type="ECO:0000259" key="8">
    <source>
        <dbReference type="PROSITE" id="PS50066"/>
    </source>
</evidence>
<reference evidence="9" key="2">
    <citation type="submission" date="2021-01" db="UniProtKB">
        <authorList>
            <consortium name="EnsemblPlants"/>
        </authorList>
    </citation>
    <scope>IDENTIFICATION</scope>
</reference>
<organism evidence="9 10">
    <name type="scientific">Quercus lobata</name>
    <name type="common">Valley oak</name>
    <dbReference type="NCBI Taxonomy" id="97700"/>
    <lineage>
        <taxon>Eukaryota</taxon>
        <taxon>Viridiplantae</taxon>
        <taxon>Streptophyta</taxon>
        <taxon>Embryophyta</taxon>
        <taxon>Tracheophyta</taxon>
        <taxon>Spermatophyta</taxon>
        <taxon>Magnoliopsida</taxon>
        <taxon>eudicotyledons</taxon>
        <taxon>Gunneridae</taxon>
        <taxon>Pentapetalae</taxon>
        <taxon>rosids</taxon>
        <taxon>fabids</taxon>
        <taxon>Fagales</taxon>
        <taxon>Fagaceae</taxon>
        <taxon>Quercus</taxon>
    </lineage>
</organism>
<dbReference type="AlphaFoldDB" id="A0A7N2MVS8"/>
<dbReference type="InterPro" id="IPR033896">
    <property type="entry name" value="MEF2-like_N"/>
</dbReference>
<dbReference type="EnsemblPlants" id="QL11p024746:mrna">
    <property type="protein sequence ID" value="QL11p024746:mrna"/>
    <property type="gene ID" value="QL11p024746"/>
</dbReference>
<evidence type="ECO:0000256" key="2">
    <source>
        <dbReference type="ARBA" id="ARBA00022782"/>
    </source>
</evidence>
<comment type="subcellular location">
    <subcellularLocation>
        <location evidence="1">Nucleus</location>
    </subcellularLocation>
</comment>
<dbReference type="Pfam" id="PF00319">
    <property type="entry name" value="SRF-TF"/>
    <property type="match status" value="1"/>
</dbReference>
<dbReference type="PRINTS" id="PR00404">
    <property type="entry name" value="MADSDOMAIN"/>
</dbReference>
<dbReference type="EMBL" id="LRBV02000011">
    <property type="status" value="NOT_ANNOTATED_CDS"/>
    <property type="molecule type" value="Genomic_DNA"/>
</dbReference>
<evidence type="ECO:0000256" key="6">
    <source>
        <dbReference type="ARBA" id="ARBA00023242"/>
    </source>
</evidence>
<keyword evidence="6" id="KW-0539">Nucleus</keyword>